<reference evidence="4 5" key="1">
    <citation type="submission" date="2017-01" db="EMBL/GenBank/DDBJ databases">
        <title>Bacillus phylogenomics.</title>
        <authorList>
            <person name="Dunlap C."/>
        </authorList>
    </citation>
    <scope>NUCLEOTIDE SEQUENCE [LARGE SCALE GENOMIC DNA]</scope>
    <source>
        <strain evidence="4 5">NRRL B-41282</strain>
    </source>
</reference>
<feature type="domain" description="Polysaccharide biosynthesis protein CapD-like" evidence="3">
    <location>
        <begin position="279"/>
        <end position="560"/>
    </location>
</feature>
<keyword evidence="2" id="KW-0812">Transmembrane</keyword>
<keyword evidence="2" id="KW-0472">Membrane</keyword>
<dbReference type="SUPFAM" id="SSF51735">
    <property type="entry name" value="NAD(P)-binding Rossmann-fold domains"/>
    <property type="match status" value="2"/>
</dbReference>
<evidence type="ECO:0000313" key="5">
    <source>
        <dbReference type="Proteomes" id="UP000187367"/>
    </source>
</evidence>
<evidence type="ECO:0000256" key="2">
    <source>
        <dbReference type="SAM" id="Phobius"/>
    </source>
</evidence>
<keyword evidence="5" id="KW-1185">Reference proteome</keyword>
<name>A0A1R1QCQ6_9BACI</name>
<dbReference type="AlphaFoldDB" id="A0A1R1QCQ6"/>
<keyword evidence="2" id="KW-1133">Transmembrane helix</keyword>
<dbReference type="GeneID" id="92791574"/>
<accession>A0A1R1QCQ6</accession>
<organism evidence="4 5">
    <name type="scientific">Bacillus swezeyi</name>
    <dbReference type="NCBI Taxonomy" id="1925020"/>
    <lineage>
        <taxon>Bacteria</taxon>
        <taxon>Bacillati</taxon>
        <taxon>Bacillota</taxon>
        <taxon>Bacilli</taxon>
        <taxon>Bacillales</taxon>
        <taxon>Bacillaceae</taxon>
        <taxon>Bacillus</taxon>
    </lineage>
</organism>
<protein>
    <recommendedName>
        <fullName evidence="3">Polysaccharide biosynthesis protein CapD-like domain-containing protein</fullName>
    </recommendedName>
</protein>
<evidence type="ECO:0000256" key="1">
    <source>
        <dbReference type="ARBA" id="ARBA00007430"/>
    </source>
</evidence>
<comment type="caution">
    <text evidence="4">The sequence shown here is derived from an EMBL/GenBank/DDBJ whole genome shotgun (WGS) entry which is preliminary data.</text>
</comment>
<feature type="transmembrane region" description="Helical" evidence="2">
    <location>
        <begin position="41"/>
        <end position="62"/>
    </location>
</feature>
<evidence type="ECO:0000313" key="4">
    <source>
        <dbReference type="EMBL" id="OMI00853.1"/>
    </source>
</evidence>
<dbReference type="Pfam" id="PF02719">
    <property type="entry name" value="Polysacc_synt_2"/>
    <property type="match status" value="1"/>
</dbReference>
<dbReference type="CDD" id="cd05237">
    <property type="entry name" value="UDP_invert_4-6DH_SDR_e"/>
    <property type="match status" value="1"/>
</dbReference>
<dbReference type="InterPro" id="IPR003869">
    <property type="entry name" value="Polysac_CapD-like"/>
</dbReference>
<sequence>MTYRRRLSIITALDSYLVLLSIFIGYQLILPSYDLYPSEMLLMTSLILLAAQHLFAHCFHLYKKVWEYASIGELYVLLKSITLSHLVTVVIELFLFQTVPVRLLCLSWLFQLLLIGGSRMMWRIIREQVNKGSKGSARALIIGAGSAGSLTAKQLLQKPELNIKPVAFIDDDKTKYRLEIMGLPVLGGKEQIAQAVRQWNIDMIIIAIPSLSVAQMQEMYKACAQTGVKTQVMPKIDEMLLGRHPVGQLRDVKAEDLLGREPVQLDTSEISNTVKDRVVLVTGAGGSIGSEICRQISRFKPKSIILVGHGENSIHSILLELTERFGKNVSYYPEIADIQDREKMFRLMERYKPNVIYHAAAHKHVPLMEKCPKEAIKNNILGTQNVAEAADETGVETFVLISSDKAVNPANIMGATKRFAEMLIMNLGKTSKTKFVAVRFGNVLGSRGSVIPIFKKQIAKGGPVTVTHQDMTRYFMTIPEASRLVIQAGALAKGRQIFVLDMGEPVKIVDLAKNLIKLSGYSTDQIKIEFTGIRPGEKMYEELLNQNEVLAEQVFPKIHIGKAVDVEWTVLKTFMEEFMYLSDHELKERLFSAIGQHEKKLVTAH</sequence>
<accession>A0A1R1S0A8</accession>
<dbReference type="PANTHER" id="PTHR43318:SF1">
    <property type="entry name" value="POLYSACCHARIDE BIOSYNTHESIS PROTEIN EPSC-RELATED"/>
    <property type="match status" value="1"/>
</dbReference>
<dbReference type="InterPro" id="IPR036291">
    <property type="entry name" value="NAD(P)-bd_dom_sf"/>
</dbReference>
<dbReference type="PANTHER" id="PTHR43318">
    <property type="entry name" value="UDP-N-ACETYLGLUCOSAMINE 4,6-DEHYDRATASE"/>
    <property type="match status" value="1"/>
</dbReference>
<dbReference type="Gene3D" id="3.40.50.720">
    <property type="entry name" value="NAD(P)-binding Rossmann-like Domain"/>
    <property type="match status" value="2"/>
</dbReference>
<gene>
    <name evidence="4" type="ORF">BW143_17675</name>
</gene>
<dbReference type="RefSeq" id="WP_076760894.1">
    <property type="nucleotide sequence ID" value="NZ_CP133085.1"/>
</dbReference>
<feature type="transmembrane region" description="Helical" evidence="2">
    <location>
        <begin position="7"/>
        <end position="29"/>
    </location>
</feature>
<comment type="similarity">
    <text evidence="1">Belongs to the polysaccharide synthase family.</text>
</comment>
<evidence type="ECO:0000259" key="3">
    <source>
        <dbReference type="Pfam" id="PF02719"/>
    </source>
</evidence>
<dbReference type="OrthoDB" id="9803111at2"/>
<dbReference type="Proteomes" id="UP000187367">
    <property type="component" value="Unassembled WGS sequence"/>
</dbReference>
<feature type="transmembrane region" description="Helical" evidence="2">
    <location>
        <begin position="74"/>
        <end position="95"/>
    </location>
</feature>
<proteinExistence type="inferred from homology"/>
<dbReference type="InterPro" id="IPR051203">
    <property type="entry name" value="Polysaccharide_Synthase-Rel"/>
</dbReference>
<dbReference type="Pfam" id="PF13727">
    <property type="entry name" value="CoA_binding_3"/>
    <property type="match status" value="1"/>
</dbReference>
<dbReference type="EMBL" id="MTJL01000037">
    <property type="protein sequence ID" value="OMI00853.1"/>
    <property type="molecule type" value="Genomic_DNA"/>
</dbReference>